<dbReference type="InterPro" id="IPR020843">
    <property type="entry name" value="ER"/>
</dbReference>
<dbReference type="SUPFAM" id="SSF51735">
    <property type="entry name" value="NAD(P)-binding Rossmann-fold domains"/>
    <property type="match status" value="1"/>
</dbReference>
<feature type="domain" description="Enoyl reductase (ER)" evidence="3">
    <location>
        <begin position="16"/>
        <end position="303"/>
    </location>
</feature>
<dbReference type="GO" id="GO:0016651">
    <property type="term" value="F:oxidoreductase activity, acting on NAD(P)H"/>
    <property type="evidence" value="ECO:0007669"/>
    <property type="project" value="TreeGrafter"/>
</dbReference>
<keyword evidence="5" id="KW-1185">Reference proteome</keyword>
<dbReference type="RefSeq" id="WP_251912723.1">
    <property type="nucleotide sequence ID" value="NZ_JAMRXG010000006.1"/>
</dbReference>
<gene>
    <name evidence="4" type="ORF">NDR86_15115</name>
</gene>
<dbReference type="Proteomes" id="UP001139157">
    <property type="component" value="Unassembled WGS sequence"/>
</dbReference>
<dbReference type="PANTHER" id="PTHR48106">
    <property type="entry name" value="QUINONE OXIDOREDUCTASE PIG3-RELATED"/>
    <property type="match status" value="1"/>
</dbReference>
<dbReference type="Gene3D" id="3.40.50.720">
    <property type="entry name" value="NAD(P)-binding Rossmann-like Domain"/>
    <property type="match status" value="1"/>
</dbReference>
<dbReference type="EMBL" id="JAMRXG010000006">
    <property type="protein sequence ID" value="MCM6774802.1"/>
    <property type="molecule type" value="Genomic_DNA"/>
</dbReference>
<dbReference type="InterPro" id="IPR013154">
    <property type="entry name" value="ADH-like_N"/>
</dbReference>
<dbReference type="GO" id="GO:0070402">
    <property type="term" value="F:NADPH binding"/>
    <property type="evidence" value="ECO:0007669"/>
    <property type="project" value="TreeGrafter"/>
</dbReference>
<keyword evidence="2" id="KW-0560">Oxidoreductase</keyword>
<dbReference type="Gene3D" id="3.90.180.10">
    <property type="entry name" value="Medium-chain alcohol dehydrogenases, catalytic domain"/>
    <property type="match status" value="1"/>
</dbReference>
<evidence type="ECO:0000256" key="2">
    <source>
        <dbReference type="ARBA" id="ARBA00023002"/>
    </source>
</evidence>
<reference evidence="4" key="1">
    <citation type="submission" date="2022-06" db="EMBL/GenBank/DDBJ databases">
        <title>Novel species in genus nocardia.</title>
        <authorList>
            <person name="Li F."/>
        </authorList>
    </citation>
    <scope>NUCLEOTIDE SEQUENCE</scope>
    <source>
        <strain evidence="4">CDC141</strain>
    </source>
</reference>
<dbReference type="Pfam" id="PF08240">
    <property type="entry name" value="ADH_N"/>
    <property type="match status" value="1"/>
</dbReference>
<evidence type="ECO:0000313" key="5">
    <source>
        <dbReference type="Proteomes" id="UP001139157"/>
    </source>
</evidence>
<dbReference type="AlphaFoldDB" id="A0A9X2IWC6"/>
<evidence type="ECO:0000259" key="3">
    <source>
        <dbReference type="SMART" id="SM00829"/>
    </source>
</evidence>
<proteinExistence type="predicted"/>
<evidence type="ECO:0000313" key="4">
    <source>
        <dbReference type="EMBL" id="MCM6774802.1"/>
    </source>
</evidence>
<dbReference type="CDD" id="cd05289">
    <property type="entry name" value="MDR_like_2"/>
    <property type="match status" value="1"/>
</dbReference>
<name>A0A9X2IWC6_9NOCA</name>
<keyword evidence="1" id="KW-0521">NADP</keyword>
<dbReference type="Pfam" id="PF13602">
    <property type="entry name" value="ADH_zinc_N_2"/>
    <property type="match status" value="1"/>
</dbReference>
<dbReference type="InterPro" id="IPR036291">
    <property type="entry name" value="NAD(P)-bd_dom_sf"/>
</dbReference>
<comment type="caution">
    <text evidence="4">The sequence shown here is derived from an EMBL/GenBank/DDBJ whole genome shotgun (WGS) entry which is preliminary data.</text>
</comment>
<accession>A0A9X2IWC6</accession>
<protein>
    <submittedName>
        <fullName evidence="4">NADP-dependent oxidoreductase</fullName>
    </submittedName>
</protein>
<evidence type="ECO:0000256" key="1">
    <source>
        <dbReference type="ARBA" id="ARBA00022857"/>
    </source>
</evidence>
<dbReference type="SUPFAM" id="SSF50129">
    <property type="entry name" value="GroES-like"/>
    <property type="match status" value="1"/>
</dbReference>
<organism evidence="4 5">
    <name type="scientific">Nocardia pulmonis</name>
    <dbReference type="NCBI Taxonomy" id="2951408"/>
    <lineage>
        <taxon>Bacteria</taxon>
        <taxon>Bacillati</taxon>
        <taxon>Actinomycetota</taxon>
        <taxon>Actinomycetes</taxon>
        <taxon>Mycobacteriales</taxon>
        <taxon>Nocardiaceae</taxon>
        <taxon>Nocardia</taxon>
    </lineage>
</organism>
<dbReference type="SMART" id="SM00829">
    <property type="entry name" value="PKS_ER"/>
    <property type="match status" value="1"/>
</dbReference>
<sequence>MSTSTFRAAVVRTPNGPDSIEIIDVPVAEPGPGEVLVAVAAAPVNPTDLGVVGGLFHGMGMIDQPEHTGLGWDFAGIVHAAGPGVDLAVGTRVAGVVVGFDRDFGTYAERLIVPAAEIAVVPDELDLVAASTVPLNGLSAAQIVDMLGDAPADGNRLLVTGAAGAIGSNVAALAPDRGWRVTGLARATDEAFVRGLGADFATHAEPGWDAVVDTTPQQVWGLTLVRDGGAFVGVRPNLVPAAERGITVNALMMHSDSSRLGELLARAASGRLPTRVHAVVPLAQAADAHRAVAEGGIRGRYVLEP</sequence>
<dbReference type="InterPro" id="IPR011032">
    <property type="entry name" value="GroES-like_sf"/>
</dbReference>